<comment type="caution">
    <text evidence="7">The sequence shown here is derived from an EMBL/GenBank/DDBJ whole genome shotgun (WGS) entry which is preliminary data.</text>
</comment>
<dbReference type="GO" id="GO:0015807">
    <property type="term" value="P:L-amino acid transport"/>
    <property type="evidence" value="ECO:0007669"/>
    <property type="project" value="TreeGrafter"/>
</dbReference>
<dbReference type="PANTHER" id="PTHR43820">
    <property type="entry name" value="HIGH-AFFINITY BRANCHED-CHAIN AMINO ACID TRANSPORT ATP-BINDING PROTEIN LIVF"/>
    <property type="match status" value="1"/>
</dbReference>
<keyword evidence="8" id="KW-1185">Reference proteome</keyword>
<proteinExistence type="inferred from homology"/>
<name>A0A839NA44_9MICO</name>
<dbReference type="Gene3D" id="3.40.50.300">
    <property type="entry name" value="P-loop containing nucleotide triphosphate hydrolases"/>
    <property type="match status" value="1"/>
</dbReference>
<keyword evidence="3" id="KW-0547">Nucleotide-binding</keyword>
<evidence type="ECO:0000256" key="2">
    <source>
        <dbReference type="ARBA" id="ARBA00022448"/>
    </source>
</evidence>
<keyword evidence="4 7" id="KW-0067">ATP-binding</keyword>
<dbReference type="Pfam" id="PF00005">
    <property type="entry name" value="ABC_tran"/>
    <property type="match status" value="1"/>
</dbReference>
<evidence type="ECO:0000259" key="6">
    <source>
        <dbReference type="PROSITE" id="PS50893"/>
    </source>
</evidence>
<dbReference type="EMBL" id="JACHVQ010000002">
    <property type="protein sequence ID" value="MBB2892854.1"/>
    <property type="molecule type" value="Genomic_DNA"/>
</dbReference>
<dbReference type="GO" id="GO:0016887">
    <property type="term" value="F:ATP hydrolysis activity"/>
    <property type="evidence" value="ECO:0007669"/>
    <property type="project" value="InterPro"/>
</dbReference>
<gene>
    <name evidence="7" type="ORF">FHU39_002872</name>
</gene>
<keyword evidence="5" id="KW-0029">Amino-acid transport</keyword>
<feature type="domain" description="ABC transporter" evidence="6">
    <location>
        <begin position="3"/>
        <end position="233"/>
    </location>
</feature>
<dbReference type="PANTHER" id="PTHR43820:SF2">
    <property type="entry name" value="ABC TRANSPORTER ATP-BINDING PROTEIN"/>
    <property type="match status" value="1"/>
</dbReference>
<evidence type="ECO:0000313" key="7">
    <source>
        <dbReference type="EMBL" id="MBB2892854.1"/>
    </source>
</evidence>
<evidence type="ECO:0000313" key="8">
    <source>
        <dbReference type="Proteomes" id="UP000559182"/>
    </source>
</evidence>
<dbReference type="GO" id="GO:0005524">
    <property type="term" value="F:ATP binding"/>
    <property type="evidence" value="ECO:0007669"/>
    <property type="project" value="UniProtKB-KW"/>
</dbReference>
<dbReference type="InterPro" id="IPR003439">
    <property type="entry name" value="ABC_transporter-like_ATP-bd"/>
</dbReference>
<keyword evidence="2" id="KW-0813">Transport</keyword>
<dbReference type="RefSeq" id="WP_183321249.1">
    <property type="nucleotide sequence ID" value="NZ_JACHVQ010000002.1"/>
</dbReference>
<evidence type="ECO:0000256" key="4">
    <source>
        <dbReference type="ARBA" id="ARBA00022840"/>
    </source>
</evidence>
<evidence type="ECO:0000256" key="5">
    <source>
        <dbReference type="ARBA" id="ARBA00022970"/>
    </source>
</evidence>
<dbReference type="GO" id="GO:0015658">
    <property type="term" value="F:branched-chain amino acid transmembrane transporter activity"/>
    <property type="evidence" value="ECO:0007669"/>
    <property type="project" value="TreeGrafter"/>
</dbReference>
<dbReference type="InterPro" id="IPR017871">
    <property type="entry name" value="ABC_transporter-like_CS"/>
</dbReference>
<protein>
    <submittedName>
        <fullName evidence="7">Branched-chain amino acid transport system ATP-binding protein</fullName>
    </submittedName>
</protein>
<evidence type="ECO:0000256" key="1">
    <source>
        <dbReference type="ARBA" id="ARBA00005417"/>
    </source>
</evidence>
<reference evidence="7 8" key="1">
    <citation type="submission" date="2020-08" db="EMBL/GenBank/DDBJ databases">
        <title>Sequencing the genomes of 1000 actinobacteria strains.</title>
        <authorList>
            <person name="Klenk H.-P."/>
        </authorList>
    </citation>
    <scope>NUCLEOTIDE SEQUENCE [LARGE SCALE GENOMIC DNA]</scope>
    <source>
        <strain evidence="7 8">DSM 105369</strain>
    </source>
</reference>
<dbReference type="SMART" id="SM00382">
    <property type="entry name" value="AAA"/>
    <property type="match status" value="1"/>
</dbReference>
<organism evidence="7 8">
    <name type="scientific">Flexivirga oryzae</name>
    <dbReference type="NCBI Taxonomy" id="1794944"/>
    <lineage>
        <taxon>Bacteria</taxon>
        <taxon>Bacillati</taxon>
        <taxon>Actinomycetota</taxon>
        <taxon>Actinomycetes</taxon>
        <taxon>Micrococcales</taxon>
        <taxon>Dermacoccaceae</taxon>
        <taxon>Flexivirga</taxon>
    </lineage>
</organism>
<dbReference type="PROSITE" id="PS00211">
    <property type="entry name" value="ABC_TRANSPORTER_1"/>
    <property type="match status" value="1"/>
</dbReference>
<dbReference type="InterPro" id="IPR027417">
    <property type="entry name" value="P-loop_NTPase"/>
</dbReference>
<dbReference type="CDD" id="cd03224">
    <property type="entry name" value="ABC_TM1139_LivF_branched"/>
    <property type="match status" value="1"/>
</dbReference>
<dbReference type="Proteomes" id="UP000559182">
    <property type="component" value="Unassembled WGS sequence"/>
</dbReference>
<accession>A0A839NA44</accession>
<dbReference type="InterPro" id="IPR052156">
    <property type="entry name" value="BCAA_Transport_ATP-bd_LivF"/>
</dbReference>
<dbReference type="SUPFAM" id="SSF52540">
    <property type="entry name" value="P-loop containing nucleoside triphosphate hydrolases"/>
    <property type="match status" value="1"/>
</dbReference>
<evidence type="ECO:0000256" key="3">
    <source>
        <dbReference type="ARBA" id="ARBA00022741"/>
    </source>
</evidence>
<comment type="similarity">
    <text evidence="1">Belongs to the ABC transporter superfamily.</text>
</comment>
<dbReference type="AlphaFoldDB" id="A0A839NA44"/>
<dbReference type="PROSITE" id="PS50893">
    <property type="entry name" value="ABC_TRANSPORTER_2"/>
    <property type="match status" value="1"/>
</dbReference>
<sequence>MTLSVQDVHTYYGRSHVLQGISLDVADGETVALLGRNGAGKTTTMRSIVGLTPARRGRITLDGTDITGLTTHRIARHGIAFVPSGRRAYASLTVRQNLALSIRRSSDSGGWTLDRVLETFPKLQQLSDRRAGHLSGGEQQMLKLGRALLSVPRILLLDEPTEGLSPAIVSDLGRWLGILKEEKITVLITEQNALFALKYADRGYIIEKGLVRHEAPASELRESTEIQRYLGVAASA</sequence>
<dbReference type="InterPro" id="IPR003593">
    <property type="entry name" value="AAA+_ATPase"/>
</dbReference>